<evidence type="ECO:0000313" key="3">
    <source>
        <dbReference type="EMBL" id="KAJ1207753.1"/>
    </source>
</evidence>
<gene>
    <name evidence="3" type="ORF">NDU88_003143</name>
</gene>
<organism evidence="3 4">
    <name type="scientific">Pleurodeles waltl</name>
    <name type="common">Iberian ribbed newt</name>
    <dbReference type="NCBI Taxonomy" id="8319"/>
    <lineage>
        <taxon>Eukaryota</taxon>
        <taxon>Metazoa</taxon>
        <taxon>Chordata</taxon>
        <taxon>Craniata</taxon>
        <taxon>Vertebrata</taxon>
        <taxon>Euteleostomi</taxon>
        <taxon>Amphibia</taxon>
        <taxon>Batrachia</taxon>
        <taxon>Caudata</taxon>
        <taxon>Salamandroidea</taxon>
        <taxon>Salamandridae</taxon>
        <taxon>Pleurodelinae</taxon>
        <taxon>Pleurodeles</taxon>
    </lineage>
</organism>
<evidence type="ECO:0008006" key="5">
    <source>
        <dbReference type="Google" id="ProtNLM"/>
    </source>
</evidence>
<evidence type="ECO:0000256" key="1">
    <source>
        <dbReference type="SAM" id="Coils"/>
    </source>
</evidence>
<evidence type="ECO:0000313" key="4">
    <source>
        <dbReference type="Proteomes" id="UP001066276"/>
    </source>
</evidence>
<dbReference type="EMBL" id="JANPWB010000002">
    <property type="protein sequence ID" value="KAJ1207753.1"/>
    <property type="molecule type" value="Genomic_DNA"/>
</dbReference>
<feature type="coiled-coil region" evidence="1">
    <location>
        <begin position="62"/>
        <end position="96"/>
    </location>
</feature>
<evidence type="ECO:0000256" key="2">
    <source>
        <dbReference type="SAM" id="MobiDB-lite"/>
    </source>
</evidence>
<accession>A0AAV7W1A4</accession>
<sequence>MGKPDKTQAKLQFDLRKTSRSSEGHTVDTRAVSGDPDSDGEPGLKQILTTMQQTLATIDGKIDSLNYRIDRMTERLDKHAQRLDEAEGRLSQEEVEDDHTTIATGHSKIDKKLTAMHAKVKDLEARSLRNNTGDEHCRNLHQLSSAIFIWVCYDITG</sequence>
<dbReference type="Gene3D" id="1.20.5.340">
    <property type="match status" value="1"/>
</dbReference>
<keyword evidence="1" id="KW-0175">Coiled coil</keyword>
<reference evidence="3" key="1">
    <citation type="journal article" date="2022" name="bioRxiv">
        <title>Sequencing and chromosome-scale assembly of the giantPleurodeles waltlgenome.</title>
        <authorList>
            <person name="Brown T."/>
            <person name="Elewa A."/>
            <person name="Iarovenko S."/>
            <person name="Subramanian E."/>
            <person name="Araus A.J."/>
            <person name="Petzold A."/>
            <person name="Susuki M."/>
            <person name="Suzuki K.-i.T."/>
            <person name="Hayashi T."/>
            <person name="Toyoda A."/>
            <person name="Oliveira C."/>
            <person name="Osipova E."/>
            <person name="Leigh N.D."/>
            <person name="Simon A."/>
            <person name="Yun M.H."/>
        </authorList>
    </citation>
    <scope>NUCLEOTIDE SEQUENCE</scope>
    <source>
        <strain evidence="3">20211129_DDA</strain>
        <tissue evidence="3">Liver</tissue>
    </source>
</reference>
<protein>
    <recommendedName>
        <fullName evidence="5">t-SNARE coiled-coil homology domain-containing protein</fullName>
    </recommendedName>
</protein>
<comment type="caution">
    <text evidence="3">The sequence shown here is derived from an EMBL/GenBank/DDBJ whole genome shotgun (WGS) entry which is preliminary data.</text>
</comment>
<keyword evidence="4" id="KW-1185">Reference proteome</keyword>
<proteinExistence type="predicted"/>
<dbReference type="SUPFAM" id="SSF57997">
    <property type="entry name" value="Tropomyosin"/>
    <property type="match status" value="1"/>
</dbReference>
<feature type="region of interest" description="Disordered" evidence="2">
    <location>
        <begin position="1"/>
        <end position="43"/>
    </location>
</feature>
<dbReference type="Proteomes" id="UP001066276">
    <property type="component" value="Chromosome 1_2"/>
</dbReference>
<name>A0AAV7W1A4_PLEWA</name>
<dbReference type="AlphaFoldDB" id="A0AAV7W1A4"/>
<feature type="compositionally biased region" description="Basic and acidic residues" evidence="2">
    <location>
        <begin position="1"/>
        <end position="28"/>
    </location>
</feature>